<accession>A0A1L5NJI4</accession>
<sequence>MREWESVRKVRDGLTTDGLYGFLTTDPNEIVKRIHEKAMPVLLLTKEETDVWMSAPWEEAQHLARPAPNDAIVVTSREPYGSSIVSKEGEPLQASFL</sequence>
<name>A0A1L5NJI4_9HYPH</name>
<dbReference type="Proteomes" id="UP000184749">
    <property type="component" value="Chromosome"/>
</dbReference>
<organism evidence="1 2">
    <name type="scientific">Rhizobium gallicum</name>
    <dbReference type="NCBI Taxonomy" id="56730"/>
    <lineage>
        <taxon>Bacteria</taxon>
        <taxon>Pseudomonadati</taxon>
        <taxon>Pseudomonadota</taxon>
        <taxon>Alphaproteobacteria</taxon>
        <taxon>Hyphomicrobiales</taxon>
        <taxon>Rhizobiaceae</taxon>
        <taxon>Rhizobium/Agrobacterium group</taxon>
        <taxon>Rhizobium</taxon>
    </lineage>
</organism>
<dbReference type="InterPro" id="IPR036590">
    <property type="entry name" value="SRAP-like"/>
</dbReference>
<evidence type="ECO:0008006" key="3">
    <source>
        <dbReference type="Google" id="ProtNLM"/>
    </source>
</evidence>
<dbReference type="AlphaFoldDB" id="A0A1L5NJI4"/>
<dbReference type="EMBL" id="CP017101">
    <property type="protein sequence ID" value="APO68067.1"/>
    <property type="molecule type" value="Genomic_DNA"/>
</dbReference>
<protein>
    <recommendedName>
        <fullName evidence="3">Abasic site processing protein</fullName>
    </recommendedName>
</protein>
<dbReference type="STRING" id="56730.IE4872_CH02455"/>
<reference evidence="1 2" key="1">
    <citation type="submission" date="2016-09" db="EMBL/GenBank/DDBJ databases">
        <title>The complete genome sequences of Rhizobium gallicum, symbiovars gallicum and phaseoli, symbionts associated to common bean (Phaseolus vulgaris).</title>
        <authorList>
            <person name="Bustos P."/>
            <person name="Santamaria R.I."/>
            <person name="Perez-Carrascal O.M."/>
            <person name="Juarez S."/>
            <person name="Lozano L."/>
            <person name="Martinez-Flores I."/>
            <person name="Martinez-Romero E."/>
            <person name="Cevallos M."/>
            <person name="Romero D."/>
            <person name="Davila G."/>
            <person name="Gonzalez V."/>
        </authorList>
    </citation>
    <scope>NUCLEOTIDE SEQUENCE [LARGE SCALE GENOMIC DNA]</scope>
    <source>
        <strain evidence="1 2">IE4872</strain>
    </source>
</reference>
<gene>
    <name evidence="1" type="ORF">IE4872_CH02455</name>
</gene>
<dbReference type="SUPFAM" id="SSF143081">
    <property type="entry name" value="BB1717-like"/>
    <property type="match status" value="1"/>
</dbReference>
<dbReference type="Gene3D" id="3.90.1680.20">
    <property type="match status" value="1"/>
</dbReference>
<proteinExistence type="predicted"/>
<evidence type="ECO:0000313" key="1">
    <source>
        <dbReference type="EMBL" id="APO68067.1"/>
    </source>
</evidence>
<evidence type="ECO:0000313" key="2">
    <source>
        <dbReference type="Proteomes" id="UP000184749"/>
    </source>
</evidence>